<gene>
    <name evidence="1" type="ORF">JBS370_LOCUS18733</name>
</gene>
<accession>A0A819F1P4</accession>
<evidence type="ECO:0000313" key="2">
    <source>
        <dbReference type="Proteomes" id="UP000663836"/>
    </source>
</evidence>
<name>A0A819F1P4_9BILA</name>
<dbReference type="AlphaFoldDB" id="A0A819F1P4"/>
<sequence>MWKDLPNDRASTPIKKVCLYNVPRTSTPKLAISKCSIHRSRKKKKEILNNDYRLLFYGQQTKKPHKKKHSIIQIWFLGYEINSNSTRRNTNALDLIYEVNSQHYSQSNVTQHALQYVVNCQLPPFKILYDFYKQNKQYSRPIGFDMWHIDKQGTLICFTREVELFVYLWDVSHYLSKLLDKSISPLPPTHLPSQHSIILKYVPKIVLFEEEMKGSMTNKSRHF</sequence>
<proteinExistence type="predicted"/>
<reference evidence="1" key="1">
    <citation type="submission" date="2021-02" db="EMBL/GenBank/DDBJ databases">
        <authorList>
            <person name="Nowell W R."/>
        </authorList>
    </citation>
    <scope>NUCLEOTIDE SEQUENCE</scope>
</reference>
<comment type="caution">
    <text evidence="1">The sequence shown here is derived from an EMBL/GenBank/DDBJ whole genome shotgun (WGS) entry which is preliminary data.</text>
</comment>
<protein>
    <submittedName>
        <fullName evidence="1">Uncharacterized protein</fullName>
    </submittedName>
</protein>
<evidence type="ECO:0000313" key="1">
    <source>
        <dbReference type="EMBL" id="CAF3860182.1"/>
    </source>
</evidence>
<organism evidence="1 2">
    <name type="scientific">Rotaria sordida</name>
    <dbReference type="NCBI Taxonomy" id="392033"/>
    <lineage>
        <taxon>Eukaryota</taxon>
        <taxon>Metazoa</taxon>
        <taxon>Spiralia</taxon>
        <taxon>Gnathifera</taxon>
        <taxon>Rotifera</taxon>
        <taxon>Eurotatoria</taxon>
        <taxon>Bdelloidea</taxon>
        <taxon>Philodinida</taxon>
        <taxon>Philodinidae</taxon>
        <taxon>Rotaria</taxon>
    </lineage>
</organism>
<dbReference type="EMBL" id="CAJOBD010002158">
    <property type="protein sequence ID" value="CAF3860182.1"/>
    <property type="molecule type" value="Genomic_DNA"/>
</dbReference>
<dbReference type="Proteomes" id="UP000663836">
    <property type="component" value="Unassembled WGS sequence"/>
</dbReference>